<dbReference type="EMBL" id="JACHGJ010000002">
    <property type="protein sequence ID" value="MBB6479404.1"/>
    <property type="molecule type" value="Genomic_DNA"/>
</dbReference>
<organism evidence="1 2">
    <name type="scientific">Spirochaeta isovalerica</name>
    <dbReference type="NCBI Taxonomy" id="150"/>
    <lineage>
        <taxon>Bacteria</taxon>
        <taxon>Pseudomonadati</taxon>
        <taxon>Spirochaetota</taxon>
        <taxon>Spirochaetia</taxon>
        <taxon>Spirochaetales</taxon>
        <taxon>Spirochaetaceae</taxon>
        <taxon>Spirochaeta</taxon>
    </lineage>
</organism>
<name>A0A841R2Y8_9SPIO</name>
<dbReference type="Proteomes" id="UP000587760">
    <property type="component" value="Unassembled WGS sequence"/>
</dbReference>
<protein>
    <recommendedName>
        <fullName evidence="3">Lipoprotein</fullName>
    </recommendedName>
</protein>
<accession>A0A841R2Y8</accession>
<evidence type="ECO:0000313" key="1">
    <source>
        <dbReference type="EMBL" id="MBB6479404.1"/>
    </source>
</evidence>
<proteinExistence type="predicted"/>
<keyword evidence="2" id="KW-1185">Reference proteome</keyword>
<dbReference type="AlphaFoldDB" id="A0A841R2Y8"/>
<evidence type="ECO:0008006" key="3">
    <source>
        <dbReference type="Google" id="ProtNLM"/>
    </source>
</evidence>
<dbReference type="RefSeq" id="WP_184744618.1">
    <property type="nucleotide sequence ID" value="NZ_JACHGJ010000002.1"/>
</dbReference>
<comment type="caution">
    <text evidence="1">The sequence shown here is derived from an EMBL/GenBank/DDBJ whole genome shotgun (WGS) entry which is preliminary data.</text>
</comment>
<dbReference type="PROSITE" id="PS51257">
    <property type="entry name" value="PROKAR_LIPOPROTEIN"/>
    <property type="match status" value="1"/>
</dbReference>
<gene>
    <name evidence="1" type="ORF">HNR50_001062</name>
</gene>
<evidence type="ECO:0000313" key="2">
    <source>
        <dbReference type="Proteomes" id="UP000587760"/>
    </source>
</evidence>
<reference evidence="1 2" key="1">
    <citation type="submission" date="2020-08" db="EMBL/GenBank/DDBJ databases">
        <title>Genomic Encyclopedia of Type Strains, Phase IV (KMG-IV): sequencing the most valuable type-strain genomes for metagenomic binning, comparative biology and taxonomic classification.</title>
        <authorList>
            <person name="Goeker M."/>
        </authorList>
    </citation>
    <scope>NUCLEOTIDE SEQUENCE [LARGE SCALE GENOMIC DNA]</scope>
    <source>
        <strain evidence="1 2">DSM 2461</strain>
    </source>
</reference>
<sequence>MKKIIVLFSIAILVFTGCNKPIPTATTEAKPAAAAVSDGSEDLVIDFQVSLDGKDSMNRFNWKGNIRYMAAEDSYDAASGASLAGSTHLFMSYLYDVEAKNTMSTGLRGLFLFGVTGASQVENDNLHAIKNSDGSISILYVHRGTAYRFTTDSKGILSLPDAKMESRKIGTPQELEAEFTSDGTAMGVDFEKVFSSNVVAENYNPEAMYFWDGDLKVTLENGLLGMTGVLTAVRQ</sequence>